<evidence type="ECO:0000256" key="1">
    <source>
        <dbReference type="SAM" id="Phobius"/>
    </source>
</evidence>
<proteinExistence type="predicted"/>
<dbReference type="EMBL" id="AE017197">
    <property type="protein sequence ID" value="AAU04252.1"/>
    <property type="molecule type" value="Genomic_DNA"/>
</dbReference>
<dbReference type="KEGG" id="rty:RT0796"/>
<sequence>MDIKIVLARSSIMLKFRKIRKKSEIIIFTRLLIQLPCIILIMTLIY</sequence>
<name>Q68VU0_RICTY</name>
<keyword evidence="1" id="KW-1133">Transmembrane helix</keyword>
<evidence type="ECO:0000313" key="2">
    <source>
        <dbReference type="EMBL" id="AAU04252.1"/>
    </source>
</evidence>
<accession>Q68VU0</accession>
<feature type="transmembrane region" description="Helical" evidence="1">
    <location>
        <begin position="25"/>
        <end position="45"/>
    </location>
</feature>
<organism evidence="2 3">
    <name type="scientific">Rickettsia typhi (strain ATCC VR-144 / Wilmington)</name>
    <dbReference type="NCBI Taxonomy" id="257363"/>
    <lineage>
        <taxon>Bacteria</taxon>
        <taxon>Pseudomonadati</taxon>
        <taxon>Pseudomonadota</taxon>
        <taxon>Alphaproteobacteria</taxon>
        <taxon>Rickettsiales</taxon>
        <taxon>Rickettsiaceae</taxon>
        <taxon>Rickettsieae</taxon>
        <taxon>Rickettsia</taxon>
        <taxon>typhus group</taxon>
    </lineage>
</organism>
<reference evidence="2 3" key="1">
    <citation type="journal article" date="2004" name="J. Bacteriol.">
        <title>Complete genome sequence of Rickettsia typhi and comparison with sequences of other Rickettsiae.</title>
        <authorList>
            <person name="McLeod M.P."/>
            <person name="Qin X."/>
            <person name="Karpathy S.E."/>
            <person name="Gioia J."/>
            <person name="Highlander S.K."/>
            <person name="Fox G.E."/>
            <person name="McNeill T.Z."/>
            <person name="Jiang H."/>
            <person name="Muzny D."/>
            <person name="Jacob L.S."/>
            <person name="Hawes A.C."/>
            <person name="Sodergren E."/>
            <person name="Gill R."/>
            <person name="Hume J."/>
            <person name="Morgan M."/>
            <person name="Fan G."/>
            <person name="Amin A.G."/>
            <person name="Gibbs R.A."/>
            <person name="Hong C."/>
            <person name="Yu X.-J."/>
            <person name="Walker D.H."/>
            <person name="Weinstock G.M."/>
        </authorList>
    </citation>
    <scope>NUCLEOTIDE SEQUENCE [LARGE SCALE GENOMIC DNA]</scope>
    <source>
        <strain evidence="3">ATCC VR-144 / Wilmington</strain>
    </source>
</reference>
<protein>
    <submittedName>
        <fullName evidence="2">Uncharacterized protein</fullName>
    </submittedName>
</protein>
<evidence type="ECO:0000313" key="3">
    <source>
        <dbReference type="Proteomes" id="UP000000604"/>
    </source>
</evidence>
<keyword evidence="1" id="KW-0472">Membrane</keyword>
<dbReference type="AlphaFoldDB" id="Q68VU0"/>
<keyword evidence="1" id="KW-0812">Transmembrane</keyword>
<dbReference type="HOGENOM" id="CLU_3188444_0_0_5"/>
<gene>
    <name evidence="2" type="ordered locus">RT0796</name>
</gene>
<dbReference type="Proteomes" id="UP000000604">
    <property type="component" value="Chromosome"/>
</dbReference>